<gene>
    <name evidence="1" type="ORF">FHU10_0826</name>
</gene>
<reference evidence="1" key="2">
    <citation type="submission" date="2019-08" db="EMBL/GenBank/DDBJ databases">
        <title>Investigation of anaerobic lignin degradation for improved lignocellulosic biofuels.</title>
        <authorList>
            <person name="Deangelis K.PhD."/>
        </authorList>
    </citation>
    <scope>NUCLEOTIDE SEQUENCE [LARGE SCALE GENOMIC DNA]</scope>
    <source>
        <strain evidence="1">128R</strain>
    </source>
</reference>
<proteinExistence type="predicted"/>
<comment type="caution">
    <text evidence="1">The sequence shown here is derived from an EMBL/GenBank/DDBJ whole genome shotgun (WGS) entry which is preliminary data.</text>
</comment>
<accession>A0A559T1A5</accession>
<sequence>MTDIAKWLRFFHQSLNRHINGSGIGLKTGNTENLGGGVGIRFRKQHAFTHADPARNRLTEEIRTINSVNVFHLHASS</sequence>
<name>A0A559T1A5_SERFO</name>
<dbReference type="EMBL" id="VISQ01000001">
    <property type="protein sequence ID" value="TVZ68394.1"/>
    <property type="molecule type" value="Genomic_DNA"/>
</dbReference>
<protein>
    <submittedName>
        <fullName evidence="1">Uncharacterized protein</fullName>
    </submittedName>
</protein>
<dbReference type="AlphaFoldDB" id="A0A559T1A5"/>
<reference evidence="1" key="1">
    <citation type="submission" date="2019-06" db="EMBL/GenBank/DDBJ databases">
        <authorList>
            <person name="Deangelis K."/>
            <person name="Huntemann M."/>
            <person name="Clum A."/>
            <person name="Pillay M."/>
            <person name="Palaniappan K."/>
            <person name="Varghese N."/>
            <person name="Mikhailova N."/>
            <person name="Stamatis D."/>
            <person name="Reddy T."/>
            <person name="Daum C."/>
            <person name="Shapiro N."/>
            <person name="Ivanova N."/>
            <person name="Kyrpides N."/>
            <person name="Woyke T."/>
        </authorList>
    </citation>
    <scope>NUCLEOTIDE SEQUENCE [LARGE SCALE GENOMIC DNA]</scope>
    <source>
        <strain evidence="1">128R</strain>
    </source>
</reference>
<organism evidence="1">
    <name type="scientific">Serratia fonticola</name>
    <dbReference type="NCBI Taxonomy" id="47917"/>
    <lineage>
        <taxon>Bacteria</taxon>
        <taxon>Pseudomonadati</taxon>
        <taxon>Pseudomonadota</taxon>
        <taxon>Gammaproteobacteria</taxon>
        <taxon>Enterobacterales</taxon>
        <taxon>Yersiniaceae</taxon>
        <taxon>Serratia</taxon>
    </lineage>
</organism>
<evidence type="ECO:0000313" key="1">
    <source>
        <dbReference type="EMBL" id="TVZ68394.1"/>
    </source>
</evidence>